<accession>A0A7R9Q297</accession>
<organism evidence="4">
    <name type="scientific">Medioppia subpectinata</name>
    <dbReference type="NCBI Taxonomy" id="1979941"/>
    <lineage>
        <taxon>Eukaryota</taxon>
        <taxon>Metazoa</taxon>
        <taxon>Ecdysozoa</taxon>
        <taxon>Arthropoda</taxon>
        <taxon>Chelicerata</taxon>
        <taxon>Arachnida</taxon>
        <taxon>Acari</taxon>
        <taxon>Acariformes</taxon>
        <taxon>Sarcoptiformes</taxon>
        <taxon>Oribatida</taxon>
        <taxon>Brachypylina</taxon>
        <taxon>Oppioidea</taxon>
        <taxon>Oppiidae</taxon>
        <taxon>Medioppia</taxon>
    </lineage>
</organism>
<gene>
    <name evidence="4" type="ORF">OSB1V03_LOCUS9184</name>
</gene>
<keyword evidence="1" id="KW-0175">Coiled coil</keyword>
<feature type="region of interest" description="Disordered" evidence="2">
    <location>
        <begin position="92"/>
        <end position="115"/>
    </location>
</feature>
<dbReference type="Pfam" id="PF21636">
    <property type="entry name" value="PPP1R21_C"/>
    <property type="match status" value="1"/>
</dbReference>
<protein>
    <recommendedName>
        <fullName evidence="3">Protein phosphatase 1 regulatory subunit 21 N-terminal domain-containing protein</fullName>
    </recommendedName>
</protein>
<name>A0A7R9Q297_9ACAR</name>
<dbReference type="OrthoDB" id="5566667at2759"/>
<dbReference type="InterPro" id="IPR040024">
    <property type="entry name" value="PPP1R21"/>
</dbReference>
<dbReference type="EMBL" id="CAJPIZ010006071">
    <property type="protein sequence ID" value="CAG2109193.1"/>
    <property type="molecule type" value="Genomic_DNA"/>
</dbReference>
<dbReference type="PANTHER" id="PTHR21448">
    <property type="entry name" value="SMOOTH MUSCLE MYOSIN HEAVY CHAIN-RELATED"/>
    <property type="match status" value="1"/>
</dbReference>
<feature type="coiled-coil region" evidence="1">
    <location>
        <begin position="444"/>
        <end position="478"/>
    </location>
</feature>
<dbReference type="AlphaFoldDB" id="A0A7R9Q297"/>
<reference evidence="4" key="1">
    <citation type="submission" date="2020-11" db="EMBL/GenBank/DDBJ databases">
        <authorList>
            <person name="Tran Van P."/>
        </authorList>
    </citation>
    <scope>NUCLEOTIDE SEQUENCE</scope>
</reference>
<evidence type="ECO:0000259" key="3">
    <source>
        <dbReference type="SMART" id="SM01254"/>
    </source>
</evidence>
<dbReference type="EMBL" id="OC860646">
    <property type="protein sequence ID" value="CAD7628763.1"/>
    <property type="molecule type" value="Genomic_DNA"/>
</dbReference>
<dbReference type="PANTHER" id="PTHR21448:SF0">
    <property type="entry name" value="PROTEIN PHOSPHATASE 1 REGULATORY SUBUNIT 21"/>
    <property type="match status" value="1"/>
</dbReference>
<keyword evidence="5" id="KW-1185">Reference proteome</keyword>
<dbReference type="Pfam" id="PF10205">
    <property type="entry name" value="KLRAQ"/>
    <property type="match status" value="1"/>
</dbReference>
<proteinExistence type="predicted"/>
<dbReference type="InterPro" id="IPR049372">
    <property type="entry name" value="PPP1R21_C"/>
</dbReference>
<dbReference type="GO" id="GO:0005769">
    <property type="term" value="C:early endosome"/>
    <property type="evidence" value="ECO:0007669"/>
    <property type="project" value="TreeGrafter"/>
</dbReference>
<evidence type="ECO:0000313" key="4">
    <source>
        <dbReference type="EMBL" id="CAD7628763.1"/>
    </source>
</evidence>
<dbReference type="SMART" id="SM01254">
    <property type="entry name" value="KLRAQ"/>
    <property type="match status" value="1"/>
</dbReference>
<dbReference type="Proteomes" id="UP000759131">
    <property type="component" value="Unassembled WGS sequence"/>
</dbReference>
<feature type="compositionally biased region" description="Basic residues" evidence="2">
    <location>
        <begin position="95"/>
        <end position="109"/>
    </location>
</feature>
<evidence type="ECO:0000256" key="1">
    <source>
        <dbReference type="SAM" id="Coils"/>
    </source>
</evidence>
<evidence type="ECO:0000256" key="2">
    <source>
        <dbReference type="SAM" id="MobiDB-lite"/>
    </source>
</evidence>
<dbReference type="InterPro" id="IPR019343">
    <property type="entry name" value="PPP1R21_N"/>
</dbReference>
<feature type="domain" description="Protein phosphatase 1 regulatory subunit 21 N-terminal" evidence="3">
    <location>
        <begin position="20"/>
        <end position="122"/>
    </location>
</feature>
<dbReference type="GO" id="GO:0016020">
    <property type="term" value="C:membrane"/>
    <property type="evidence" value="ECO:0007669"/>
    <property type="project" value="TreeGrafter"/>
</dbReference>
<sequence length="507" mass="56986">MSSSHAAEDNSSDDLMSKYQRLAAKYSKMRAQITVLKSAYTEEQTKCLDMKDNVVQKDQSVRRLEQEMESLDFRNQQLAKRVAVLQDELSQQQLNHKKAQKGGKQHHSSHSTPAHYTINGDIDGRHGNDVLDVINGELQSKITENERLHIRLNTIEADYQQKMADLQEQLRKTEEQNDEYNNQMTRSLATRSQEMDSLRKDKDSLEEKLKQCLKELDDTKTRSQTFENENKLIVQRLESLEEIGSSHQELRENLQRQLSICESKLSASEQSVEHWMLESQLLQLKLDRELKNRGQTAAAAATATQDVDTVQVPSVSTSDSNAQLTQTTGTAAATIQTAKTSSSTPSTGSQRSIEMSCNDFAGSSLQSPTVSEDKLSLNSNATADEDVPQVTAYLRNRISQLIDGLHAADSKAVAYHTECQSLQQKLSACNRQRLLTAQDMDTKADEMTHLREELATNVSNYEQQLSLMSEHLANMNDKLSAQTDEIASLKQFHSNNTNNSSVKVCLK</sequence>
<feature type="coiled-coil region" evidence="1">
    <location>
        <begin position="152"/>
        <end position="271"/>
    </location>
</feature>
<evidence type="ECO:0000313" key="5">
    <source>
        <dbReference type="Proteomes" id="UP000759131"/>
    </source>
</evidence>